<dbReference type="InterPro" id="IPR013015">
    <property type="entry name" value="Laminin_IV_B"/>
</dbReference>
<evidence type="ECO:0000313" key="6">
    <source>
        <dbReference type="Proteomes" id="UP000695022"/>
    </source>
</evidence>
<dbReference type="GeneID" id="106820286"/>
<comment type="subcellular location">
    <subcellularLocation>
        <location evidence="1">Secreted</location>
        <location evidence="1">Extracellular space</location>
        <location evidence="1">Extracellular matrix</location>
        <location evidence="1">Basement membrane</location>
    </subcellularLocation>
</comment>
<evidence type="ECO:0000313" key="7">
    <source>
        <dbReference type="RefSeq" id="XP_014680293.1"/>
    </source>
</evidence>
<accession>A0ABM1F772</accession>
<evidence type="ECO:0000256" key="2">
    <source>
        <dbReference type="ARBA" id="ARBA00022525"/>
    </source>
</evidence>
<dbReference type="Proteomes" id="UP000695022">
    <property type="component" value="Unplaced"/>
</dbReference>
<evidence type="ECO:0000256" key="1">
    <source>
        <dbReference type="ARBA" id="ARBA00004302"/>
    </source>
</evidence>
<evidence type="ECO:0000259" key="5">
    <source>
        <dbReference type="PROSITE" id="PS51116"/>
    </source>
</evidence>
<keyword evidence="4" id="KW-0084">Basement membrane</keyword>
<evidence type="ECO:0000256" key="4">
    <source>
        <dbReference type="ARBA" id="ARBA00022869"/>
    </source>
</evidence>
<name>A0ABM1F772_PRICU</name>
<dbReference type="PROSITE" id="PS51116">
    <property type="entry name" value="LAMININ_IVB"/>
    <property type="match status" value="1"/>
</dbReference>
<reference evidence="7" key="1">
    <citation type="submission" date="2025-08" db="UniProtKB">
        <authorList>
            <consortium name="RefSeq"/>
        </authorList>
    </citation>
    <scope>IDENTIFICATION</scope>
</reference>
<organism evidence="6 7">
    <name type="scientific">Priapulus caudatus</name>
    <name type="common">Priapulid worm</name>
    <dbReference type="NCBI Taxonomy" id="37621"/>
    <lineage>
        <taxon>Eukaryota</taxon>
        <taxon>Metazoa</taxon>
        <taxon>Ecdysozoa</taxon>
        <taxon>Scalidophora</taxon>
        <taxon>Priapulida</taxon>
        <taxon>Priapulimorpha</taxon>
        <taxon>Priapulimorphida</taxon>
        <taxon>Priapulidae</taxon>
        <taxon>Priapulus</taxon>
    </lineage>
</organism>
<proteinExistence type="predicted"/>
<gene>
    <name evidence="7" type="primary">LOC106820286</name>
</gene>
<keyword evidence="2" id="KW-0964">Secreted</keyword>
<keyword evidence="6" id="KW-1185">Reference proteome</keyword>
<protein>
    <submittedName>
        <fullName evidence="7">Uncharacterized protein LOC106820286</fullName>
    </submittedName>
</protein>
<dbReference type="RefSeq" id="XP_014680293.1">
    <property type="nucleotide sequence ID" value="XM_014824807.1"/>
</dbReference>
<feature type="domain" description="Laminin IV type B" evidence="5">
    <location>
        <begin position="1"/>
        <end position="121"/>
    </location>
</feature>
<evidence type="ECO:0000256" key="3">
    <source>
        <dbReference type="ARBA" id="ARBA00022530"/>
    </source>
</evidence>
<sequence>SYQPVLRYSYNSTADWQEALLIVTVVGIATDVRVDNVTGGCSRLAEDNAEFAFTLAPGFDTAWVSNETLEMDARCVYDFTLQLGQASSDGNASTTLTIDSLLLLPNTSNFTVYQLADDDQQ</sequence>
<dbReference type="Pfam" id="PF21199">
    <property type="entry name" value="LAMININ_IV_B"/>
    <property type="match status" value="1"/>
</dbReference>
<feature type="non-terminal residue" evidence="7">
    <location>
        <position position="1"/>
    </location>
</feature>
<keyword evidence="3" id="KW-0272">Extracellular matrix</keyword>